<dbReference type="Pfam" id="PF14317">
    <property type="entry name" value="YcxB"/>
    <property type="match status" value="1"/>
</dbReference>
<evidence type="ECO:0000259" key="2">
    <source>
        <dbReference type="Pfam" id="PF14317"/>
    </source>
</evidence>
<feature type="domain" description="YcxB-like C-terminal" evidence="2">
    <location>
        <begin position="93"/>
        <end position="146"/>
    </location>
</feature>
<proteinExistence type="predicted"/>
<feature type="transmembrane region" description="Helical" evidence="1">
    <location>
        <begin position="27"/>
        <end position="45"/>
    </location>
</feature>
<keyword evidence="1" id="KW-0472">Membrane</keyword>
<keyword evidence="1" id="KW-1133">Transmembrane helix</keyword>
<gene>
    <name evidence="3" type="ORF">D3H34_20385</name>
</gene>
<evidence type="ECO:0000256" key="1">
    <source>
        <dbReference type="SAM" id="Phobius"/>
    </source>
</evidence>
<organism evidence="3 4">
    <name type="scientific">Acidovorax cavernicola</name>
    <dbReference type="NCBI Taxonomy" id="1675792"/>
    <lineage>
        <taxon>Bacteria</taxon>
        <taxon>Pseudomonadati</taxon>
        <taxon>Pseudomonadota</taxon>
        <taxon>Betaproteobacteria</taxon>
        <taxon>Burkholderiales</taxon>
        <taxon>Comamonadaceae</taxon>
        <taxon>Acidovorax</taxon>
    </lineage>
</organism>
<dbReference type="EMBL" id="QXMN01000027">
    <property type="protein sequence ID" value="RIX77089.1"/>
    <property type="molecule type" value="Genomic_DNA"/>
</dbReference>
<dbReference type="AlphaFoldDB" id="A0A9X8D356"/>
<feature type="transmembrane region" description="Helical" evidence="1">
    <location>
        <begin position="51"/>
        <end position="74"/>
    </location>
</feature>
<protein>
    <submittedName>
        <fullName evidence="3">YcxB family protein</fullName>
    </submittedName>
</protein>
<dbReference type="Proteomes" id="UP000265619">
    <property type="component" value="Unassembled WGS sequence"/>
</dbReference>
<keyword evidence="1" id="KW-0812">Transmembrane</keyword>
<dbReference type="RefSeq" id="WP_119556068.1">
    <property type="nucleotide sequence ID" value="NZ_QXMN01000027.1"/>
</dbReference>
<name>A0A9X8D356_9BURK</name>
<evidence type="ECO:0000313" key="3">
    <source>
        <dbReference type="EMBL" id="RIX77089.1"/>
    </source>
</evidence>
<evidence type="ECO:0000313" key="4">
    <source>
        <dbReference type="Proteomes" id="UP000265619"/>
    </source>
</evidence>
<dbReference type="InterPro" id="IPR025588">
    <property type="entry name" value="YcxB-like_C"/>
</dbReference>
<sequence>MTARFRISEDDYAAAMKLFARMSPMRWALLIGMTAVLVLAAWLGGRAFRPFAIAGLVGGTGVILLSMALAPVLARRHYRKYKAIQEEFSAELLDEGLRLSAPHGGGTIVWTHVLKWRQSDRFVLIYVMPRLFHIVPKSVAAQGFDLQGLIDRLNRHVGPEA</sequence>
<reference evidence="3 4" key="1">
    <citation type="submission" date="2018-09" db="EMBL/GenBank/DDBJ databases">
        <title>Acidovorax cavernicola nov. sp. isolated from Gruta de las Maravillas (Aracena, Spain).</title>
        <authorList>
            <person name="Jurado V."/>
            <person name="Gutierrez-Patricio S."/>
            <person name="Gonzalez-Pimentel J.L."/>
            <person name="Miller A.Z."/>
            <person name="Laiz L."/>
            <person name="Saiz-Jimenez C."/>
        </authorList>
    </citation>
    <scope>NUCLEOTIDE SEQUENCE [LARGE SCALE GENOMIC DNA]</scope>
    <source>
        <strain evidence="3 4">1011MAR4D40.2</strain>
    </source>
</reference>
<accession>A0A9X8D356</accession>
<dbReference type="OrthoDB" id="8852832at2"/>
<comment type="caution">
    <text evidence="3">The sequence shown here is derived from an EMBL/GenBank/DDBJ whole genome shotgun (WGS) entry which is preliminary data.</text>
</comment>
<keyword evidence="4" id="KW-1185">Reference proteome</keyword>